<organism evidence="3 4">
    <name type="scientific">Ditylenchus dipsaci</name>
    <dbReference type="NCBI Taxonomy" id="166011"/>
    <lineage>
        <taxon>Eukaryota</taxon>
        <taxon>Metazoa</taxon>
        <taxon>Ecdysozoa</taxon>
        <taxon>Nematoda</taxon>
        <taxon>Chromadorea</taxon>
        <taxon>Rhabditida</taxon>
        <taxon>Tylenchina</taxon>
        <taxon>Tylenchomorpha</taxon>
        <taxon>Sphaerularioidea</taxon>
        <taxon>Anguinidae</taxon>
        <taxon>Anguininae</taxon>
        <taxon>Ditylenchus</taxon>
    </lineage>
</organism>
<name>A0A915D9J1_9BILA</name>
<dbReference type="Pfam" id="PF00149">
    <property type="entry name" value="Metallophos"/>
    <property type="match status" value="1"/>
</dbReference>
<dbReference type="InterPro" id="IPR029052">
    <property type="entry name" value="Metallo-depent_PP-like"/>
</dbReference>
<dbReference type="Proteomes" id="UP000887574">
    <property type="component" value="Unplaced"/>
</dbReference>
<evidence type="ECO:0000313" key="3">
    <source>
        <dbReference type="Proteomes" id="UP000887574"/>
    </source>
</evidence>
<dbReference type="GO" id="GO:0016787">
    <property type="term" value="F:hydrolase activity"/>
    <property type="evidence" value="ECO:0007669"/>
    <property type="project" value="InterPro"/>
</dbReference>
<accession>A0A915D9J1</accession>
<dbReference type="InterPro" id="IPR051158">
    <property type="entry name" value="Metallophosphoesterase_sf"/>
</dbReference>
<dbReference type="PANTHER" id="PTHR31302:SF0">
    <property type="entry name" value="TRANSMEMBRANE PROTEIN WITH METALLOPHOSPHOESTERASE DOMAIN"/>
    <property type="match status" value="1"/>
</dbReference>
<dbReference type="AlphaFoldDB" id="A0A915D9J1"/>
<evidence type="ECO:0000313" key="4">
    <source>
        <dbReference type="WBParaSite" id="jg17551.1"/>
    </source>
</evidence>
<evidence type="ECO:0000259" key="2">
    <source>
        <dbReference type="Pfam" id="PF00149"/>
    </source>
</evidence>
<feature type="chain" id="PRO_5036744375" evidence="1">
    <location>
        <begin position="21"/>
        <end position="327"/>
    </location>
</feature>
<dbReference type="InterPro" id="IPR004843">
    <property type="entry name" value="Calcineurin-like_PHP"/>
</dbReference>
<protein>
    <submittedName>
        <fullName evidence="4">Calcineurin-like phosphoesterase domain-containing protein</fullName>
    </submittedName>
</protein>
<dbReference type="SUPFAM" id="SSF56300">
    <property type="entry name" value="Metallo-dependent phosphatases"/>
    <property type="match status" value="1"/>
</dbReference>
<keyword evidence="1" id="KW-0732">Signal</keyword>
<keyword evidence="3" id="KW-1185">Reference proteome</keyword>
<dbReference type="CDD" id="cd07385">
    <property type="entry name" value="MPP_YkuE_C"/>
    <property type="match status" value="1"/>
</dbReference>
<dbReference type="Gene3D" id="3.60.21.10">
    <property type="match status" value="1"/>
</dbReference>
<reference evidence="4" key="1">
    <citation type="submission" date="2022-11" db="UniProtKB">
        <authorList>
            <consortium name="WormBaseParasite"/>
        </authorList>
    </citation>
    <scope>IDENTIFICATION</scope>
</reference>
<feature type="domain" description="Calcineurin-like phosphoesterase" evidence="2">
    <location>
        <begin position="97"/>
        <end position="267"/>
    </location>
</feature>
<dbReference type="WBParaSite" id="jg17551.1">
    <property type="protein sequence ID" value="jg17551.1"/>
    <property type="gene ID" value="jg17551"/>
</dbReference>
<evidence type="ECO:0000256" key="1">
    <source>
        <dbReference type="SAM" id="SignalP"/>
    </source>
</evidence>
<dbReference type="PANTHER" id="PTHR31302">
    <property type="entry name" value="TRANSMEMBRANE PROTEIN WITH METALLOPHOSPHOESTERASE DOMAIN-RELATED"/>
    <property type="match status" value="1"/>
</dbReference>
<proteinExistence type="predicted"/>
<sequence length="327" mass="36977">MKWKFWAAIIACAQLAFVGARCLSTGTLHAQLSHLHSLSFIQDYYYYDARIINWLNPFGMPFLFRRFARPAFLVSRVKVSNIDISLPKGASNLDGFTIALLTDVHIGPTVGKQRLQNIVNIVNGLDADVIAIVGDLIDGFLGNLGEKALILKKLKSRHGTFFVTGNHEYYHSSIDEWISFFKHKLNMTILRNENFLINQNICLAGVDDVVTQRLFIDGHRMDAEKAIQNCPAKSYVVMMVHQPNAARKILDMSSRHINLILSGHTHGGQFYIFWPISYLYHAFLHGHYKYGKLGTDIVVSAGVNYWGPPAKMRNLCEIVRIKLVSNV</sequence>
<feature type="signal peptide" evidence="1">
    <location>
        <begin position="1"/>
        <end position="20"/>
    </location>
</feature>